<feature type="transmembrane region" description="Helical" evidence="7">
    <location>
        <begin position="281"/>
        <end position="303"/>
    </location>
</feature>
<dbReference type="AlphaFoldDB" id="A0A917TAH2"/>
<evidence type="ECO:0000313" key="10">
    <source>
        <dbReference type="Proteomes" id="UP000649829"/>
    </source>
</evidence>
<comment type="similarity">
    <text evidence="7">Belongs to the TRAP transporter large permease family.</text>
</comment>
<dbReference type="GO" id="GO:0022857">
    <property type="term" value="F:transmembrane transporter activity"/>
    <property type="evidence" value="ECO:0007669"/>
    <property type="project" value="UniProtKB-UniRule"/>
</dbReference>
<dbReference type="GO" id="GO:0005886">
    <property type="term" value="C:plasma membrane"/>
    <property type="evidence" value="ECO:0007669"/>
    <property type="project" value="UniProtKB-SubCell"/>
</dbReference>
<feature type="transmembrane region" description="Helical" evidence="7">
    <location>
        <begin position="309"/>
        <end position="331"/>
    </location>
</feature>
<keyword evidence="6 7" id="KW-0472">Membrane</keyword>
<dbReference type="InterPro" id="IPR010656">
    <property type="entry name" value="DctM"/>
</dbReference>
<evidence type="ECO:0000256" key="4">
    <source>
        <dbReference type="ARBA" id="ARBA00022692"/>
    </source>
</evidence>
<organism evidence="9 10">
    <name type="scientific">Pseudooceanicola nanhaiensis</name>
    <dbReference type="NCBI Taxonomy" id="375761"/>
    <lineage>
        <taxon>Bacteria</taxon>
        <taxon>Pseudomonadati</taxon>
        <taxon>Pseudomonadota</taxon>
        <taxon>Alphaproteobacteria</taxon>
        <taxon>Rhodobacterales</taxon>
        <taxon>Paracoccaceae</taxon>
        <taxon>Pseudooceanicola</taxon>
    </lineage>
</organism>
<feature type="transmembrane region" description="Helical" evidence="7">
    <location>
        <begin position="97"/>
        <end position="125"/>
    </location>
</feature>
<reference evidence="9" key="2">
    <citation type="submission" date="2020-09" db="EMBL/GenBank/DDBJ databases">
        <authorList>
            <person name="Sun Q."/>
            <person name="Zhou Y."/>
        </authorList>
    </citation>
    <scope>NUCLEOTIDE SEQUENCE</scope>
    <source>
        <strain evidence="9">CGMCC 1.6293</strain>
    </source>
</reference>
<comment type="subunit">
    <text evidence="7">The complex comprises the extracytoplasmic solute receptor protein and the two transmembrane proteins.</text>
</comment>
<dbReference type="Proteomes" id="UP000649829">
    <property type="component" value="Unassembled WGS sequence"/>
</dbReference>
<feature type="transmembrane region" description="Helical" evidence="7">
    <location>
        <begin position="218"/>
        <end position="240"/>
    </location>
</feature>
<dbReference type="PANTHER" id="PTHR33362:SF5">
    <property type="entry name" value="C4-DICARBOXYLATE TRAP TRANSPORTER LARGE PERMEASE PROTEIN DCTM"/>
    <property type="match status" value="1"/>
</dbReference>
<evidence type="ECO:0000256" key="2">
    <source>
        <dbReference type="ARBA" id="ARBA00022475"/>
    </source>
</evidence>
<proteinExistence type="inferred from homology"/>
<dbReference type="PIRSF" id="PIRSF006066">
    <property type="entry name" value="HI0050"/>
    <property type="match status" value="1"/>
</dbReference>
<feature type="transmembrane region" description="Helical" evidence="7">
    <location>
        <begin position="56"/>
        <end position="77"/>
    </location>
</feature>
<dbReference type="PANTHER" id="PTHR33362">
    <property type="entry name" value="SIALIC ACID TRAP TRANSPORTER PERMEASE PROTEIN SIAT-RELATED"/>
    <property type="match status" value="1"/>
</dbReference>
<feature type="transmembrane region" description="Helical" evidence="7">
    <location>
        <begin position="338"/>
        <end position="357"/>
    </location>
</feature>
<reference evidence="9" key="1">
    <citation type="journal article" date="2014" name="Int. J. Syst. Evol. Microbiol.">
        <title>Complete genome sequence of Corynebacterium casei LMG S-19264T (=DSM 44701T), isolated from a smear-ripened cheese.</title>
        <authorList>
            <consortium name="US DOE Joint Genome Institute (JGI-PGF)"/>
            <person name="Walter F."/>
            <person name="Albersmeier A."/>
            <person name="Kalinowski J."/>
            <person name="Ruckert C."/>
        </authorList>
    </citation>
    <scope>NUCLEOTIDE SEQUENCE</scope>
    <source>
        <strain evidence="9">CGMCC 1.6293</strain>
    </source>
</reference>
<comment type="subcellular location">
    <subcellularLocation>
        <location evidence="1 7">Cell inner membrane</location>
        <topology evidence="1 7">Multi-pass membrane protein</topology>
    </subcellularLocation>
</comment>
<keyword evidence="10" id="KW-1185">Reference proteome</keyword>
<feature type="transmembrane region" description="Helical" evidence="7">
    <location>
        <begin position="401"/>
        <end position="425"/>
    </location>
</feature>
<dbReference type="RefSeq" id="WP_028288660.1">
    <property type="nucleotide sequence ID" value="NZ_BMLF01000008.1"/>
</dbReference>
<dbReference type="InterPro" id="IPR004681">
    <property type="entry name" value="TRAP_DctM"/>
</dbReference>
<keyword evidence="5 7" id="KW-1133">Transmembrane helix</keyword>
<gene>
    <name evidence="9" type="ORF">GCM10011534_42560</name>
</gene>
<sequence length="429" mass="44536">MIFLAGLAILVGAIVVGIPIGFALGLSGILSLMLVVNWTVIQALMAQVVHEAAANFVILTIPMFILMAEFLSAGGIARDLMIAWNKAMRGLRGGLAVAAVVTGVILAATSGSSTASVASITRAAFPTMRAFGYNPGFAIGLISITGTLAILIPPSIALVVFGLMTSEPIGDLFIAGLLPGLLTAGGYILTVALVARFRPDYIPAVKSVTEIKELSDKVGGPVWPIVLLVVLVLGGLYGGVATPSEIGAIGALGAGVIALALGRMTWFYFVQSVGNALRSSAMIITIIFSASLFGYFITFSHVTDSILDWIAEAGLSPYAVLTLLILIYLVLGMVMDQFAILVLTAPITHAIVTGLGFDGVWFGIIMVKTAEIGLVTPPLGLNVFIGSSTGGVPPREAFRGVVPFIVAELVILAILIVFPGVVTWLPTVM</sequence>
<comment type="function">
    <text evidence="7">Part of the tripartite ATP-independent periplasmic (TRAP) transport system.</text>
</comment>
<dbReference type="EMBL" id="BMLF01000008">
    <property type="protein sequence ID" value="GGM16084.1"/>
    <property type="molecule type" value="Genomic_DNA"/>
</dbReference>
<evidence type="ECO:0000256" key="7">
    <source>
        <dbReference type="RuleBase" id="RU369079"/>
    </source>
</evidence>
<keyword evidence="3 7" id="KW-0997">Cell inner membrane</keyword>
<evidence type="ECO:0000259" key="8">
    <source>
        <dbReference type="Pfam" id="PF06808"/>
    </source>
</evidence>
<feature type="transmembrane region" description="Helical" evidence="7">
    <location>
        <begin position="173"/>
        <end position="197"/>
    </location>
</feature>
<keyword evidence="7" id="KW-0813">Transport</keyword>
<keyword evidence="2" id="KW-1003">Cell membrane</keyword>
<evidence type="ECO:0000256" key="5">
    <source>
        <dbReference type="ARBA" id="ARBA00022989"/>
    </source>
</evidence>
<evidence type="ECO:0000256" key="3">
    <source>
        <dbReference type="ARBA" id="ARBA00022519"/>
    </source>
</evidence>
<feature type="domain" description="TRAP C4-dicarboxylate transport system permease DctM subunit" evidence="8">
    <location>
        <begin position="8"/>
        <end position="420"/>
    </location>
</feature>
<keyword evidence="4 7" id="KW-0812">Transmembrane</keyword>
<dbReference type="Pfam" id="PF06808">
    <property type="entry name" value="DctM"/>
    <property type="match status" value="1"/>
</dbReference>
<evidence type="ECO:0000256" key="6">
    <source>
        <dbReference type="ARBA" id="ARBA00023136"/>
    </source>
</evidence>
<evidence type="ECO:0000313" key="9">
    <source>
        <dbReference type="EMBL" id="GGM16084.1"/>
    </source>
</evidence>
<dbReference type="NCBIfam" id="TIGR00786">
    <property type="entry name" value="dctM"/>
    <property type="match status" value="1"/>
</dbReference>
<accession>A0A917TAH2</accession>
<evidence type="ECO:0000256" key="1">
    <source>
        <dbReference type="ARBA" id="ARBA00004429"/>
    </source>
</evidence>
<feature type="transmembrane region" description="Helical" evidence="7">
    <location>
        <begin position="137"/>
        <end position="161"/>
    </location>
</feature>
<name>A0A917TAH2_9RHOB</name>
<comment type="caution">
    <text evidence="9">The sequence shown here is derived from an EMBL/GenBank/DDBJ whole genome shotgun (WGS) entry which is preliminary data.</text>
</comment>
<protein>
    <recommendedName>
        <fullName evidence="7">TRAP transporter large permease protein</fullName>
    </recommendedName>
</protein>
<comment type="caution">
    <text evidence="7">Lacks conserved residue(s) required for the propagation of feature annotation.</text>
</comment>
<feature type="transmembrane region" description="Helical" evidence="7">
    <location>
        <begin position="246"/>
        <end position="269"/>
    </location>
</feature>